<dbReference type="InterPro" id="IPR027268">
    <property type="entry name" value="Peptidase_M4/M1_CTD_sf"/>
</dbReference>
<evidence type="ECO:0008006" key="13">
    <source>
        <dbReference type="Google" id="ProtNLM"/>
    </source>
</evidence>
<keyword evidence="4" id="KW-0645">Protease</keyword>
<dbReference type="InterPro" id="IPR045357">
    <property type="entry name" value="Aminopeptidase_N-like_N"/>
</dbReference>
<dbReference type="InterPro" id="IPR050344">
    <property type="entry name" value="Peptidase_M1_aminopeptidases"/>
</dbReference>
<name>A0A4U5MMD7_STECR</name>
<keyword evidence="12" id="KW-1185">Reference proteome</keyword>
<dbReference type="EMBL" id="AZBU02000007">
    <property type="protein sequence ID" value="TKR70699.1"/>
    <property type="molecule type" value="Genomic_DNA"/>
</dbReference>
<dbReference type="InterPro" id="IPR042097">
    <property type="entry name" value="Aminopeptidase_N-like_N_sf"/>
</dbReference>
<evidence type="ECO:0000256" key="1">
    <source>
        <dbReference type="ARBA" id="ARBA00001947"/>
    </source>
</evidence>
<dbReference type="Pfam" id="PF17900">
    <property type="entry name" value="Peptidase_M1_N"/>
    <property type="match status" value="2"/>
</dbReference>
<keyword evidence="6" id="KW-0378">Hydrolase</keyword>
<sequence>MSAKDDIQPSRYDYIKEVKFYDLSINLSEYPQKNEYEGTVKIYFQTRQATKQIAIHTHGLTLKNAYHKSYDDKESVATHISTEENQMRTLTFDEWIKPVGTLLVITFFGKIGGSHKDGIYKTHFALDNNDAIFSHFKIDQARKCFPCFDEPHLMAEFKLSIEHPEGYTALSNMNAVLEDGKMTNFDLTAPLSTYCYGFCLIKMDVNEMNINDIKVRIHVPVGHLKQATYATSMVINALDYFDQELTPYPSDKLDVVAIHNYEFGEQGEVAKPWFRPALSQFGLIYVPVDLMLGKKDSYGVQADKEGLKYFNEQKNAAYLAHAVARQWFGNVVSLDTWNDQWLQHGLSWFYAYYCIDQKFPDLNVWEFFLETVIEAFRYDHPGNDAKALLYTENTMFWHQLIFDHPMHLAKSAAIIRMIYFEYGYDNFKESIKQLLTRSRFTPIWTTNLHTVFRTWPNSYFTSYIDHWLKTTGYPLISVKAVDKNGRRVFTLTQDFDDSVHETGNKFKPFWIPMRLSTEADPKKEFTRDHMDNVTKELTFDAVQPGQWINFNYQHIGYYRVHYSDELLKRFLPSFKNKTMTEVDRFTILASVAAEERDRGTFIEMITLFVENVGWEDSVLIIDKFALIIADLKRAFLAKDPEGFKELLTQCQTSFTEYKTNFLEPTTMNDKKKNAIRSRVNDILTTSMELRELEPPEEDGSNVYASLVLKYDLKLYFKYPQSDTYTGKVTIRFKNKQSTKNLAIHSSGLNITEAIHQRDDGDSAEEFKSIKIGPQTENEMVHLYFDKAIPEEMWTLTVHFEGKIGSKAEDGIYKSKLDDGSKTVIANFRYTRTRKCFPCFDEPNLKAQFLLQVTFANKDTKVTVLSNMSLNQKASKIDKEGKVIHQFHETEPMSPYMLSFMIADRIESIQTKVGDITISCYTSAGKTEKTRETLIMASKALKYFQDELKIPYPSDKIDIVQSTAKGEDAFWGLIYLPVDRLNADHADFNIVSEEQWATNIAASIAHAWFGLMVSSSTWEEFWLNRSLANMYAILCVEEIAPELLVWDMVLGVDRFALMMKDTPSGAMMPIQRTMKLTSSQINNVERDLKTGLKPVFILIMILDEIGHKRFKTACTAFLNRFKFKSASTIQILKTFDESSGRPVTSYAAHWIAFSCFPVIKVQYLEDKGRRNYILHQSIFDSGHVRQHNLKPYIIPIRMTTQKNPGKFHSMTLMETETYDLRDPRFEAGKWVHFNKDCSGYYIVNYPRKLLEEFMPEFKSKAMPADDRFSLIFDICLLREQRPTFLKDAEMIMENLGKEYNAGVWYALNELVQAVWNVTEDYIEAAYDFFKKTKEVLNAFKNSYIDHADLKEKEKNDIRWNIDNILETIGYAQNPDKKRKKREIELEEESHDNFETLKNVYLNTNDSYEKYLSLEAMAKSTDRNVLQKGLCFVLASIKNPNSLPFFLMTASESEAGKKLCQEFLNENKDRYEWADEILEMTDDQRRSDIY</sequence>
<evidence type="ECO:0000313" key="12">
    <source>
        <dbReference type="Proteomes" id="UP000298663"/>
    </source>
</evidence>
<keyword evidence="3" id="KW-0031">Aminopeptidase</keyword>
<dbReference type="GO" id="GO:0043171">
    <property type="term" value="P:peptide catabolic process"/>
    <property type="evidence" value="ECO:0007669"/>
    <property type="project" value="TreeGrafter"/>
</dbReference>
<evidence type="ECO:0000256" key="7">
    <source>
        <dbReference type="ARBA" id="ARBA00022833"/>
    </source>
</evidence>
<dbReference type="Gene3D" id="1.10.390.10">
    <property type="entry name" value="Neutral Protease Domain 2"/>
    <property type="match status" value="2"/>
</dbReference>
<dbReference type="PANTHER" id="PTHR11533">
    <property type="entry name" value="PROTEASE M1 ZINC METALLOPROTEASE"/>
    <property type="match status" value="1"/>
</dbReference>
<dbReference type="PRINTS" id="PR00756">
    <property type="entry name" value="ALADIPTASE"/>
</dbReference>
<feature type="domain" description="Peptidase M1 membrane alanine aminopeptidase" evidence="9">
    <location>
        <begin position="935"/>
        <end position="1149"/>
    </location>
</feature>
<dbReference type="GO" id="GO:0005615">
    <property type="term" value="C:extracellular space"/>
    <property type="evidence" value="ECO:0007669"/>
    <property type="project" value="TreeGrafter"/>
</dbReference>
<evidence type="ECO:0000313" key="11">
    <source>
        <dbReference type="EMBL" id="TKR70699.1"/>
    </source>
</evidence>
<evidence type="ECO:0000256" key="6">
    <source>
        <dbReference type="ARBA" id="ARBA00022801"/>
    </source>
</evidence>
<feature type="domain" description="Peptidase M1 membrane alanine aminopeptidase" evidence="9">
    <location>
        <begin position="230"/>
        <end position="467"/>
    </location>
</feature>
<comment type="cofactor">
    <cofactor evidence="1">
        <name>Zn(2+)</name>
        <dbReference type="ChEBI" id="CHEBI:29105"/>
    </cofactor>
</comment>
<dbReference type="GO" id="GO:0005737">
    <property type="term" value="C:cytoplasm"/>
    <property type="evidence" value="ECO:0007669"/>
    <property type="project" value="TreeGrafter"/>
</dbReference>
<feature type="domain" description="Aminopeptidase N-like N-terminal" evidence="10">
    <location>
        <begin position="709"/>
        <end position="896"/>
    </location>
</feature>
<dbReference type="Proteomes" id="UP000298663">
    <property type="component" value="Unassembled WGS sequence"/>
</dbReference>
<dbReference type="Gene3D" id="2.60.40.1730">
    <property type="entry name" value="tricorn interacting facor f3 domain"/>
    <property type="match status" value="2"/>
</dbReference>
<dbReference type="InterPro" id="IPR001930">
    <property type="entry name" value="Peptidase_M1"/>
</dbReference>
<dbReference type="GO" id="GO:0008270">
    <property type="term" value="F:zinc ion binding"/>
    <property type="evidence" value="ECO:0007669"/>
    <property type="project" value="InterPro"/>
</dbReference>
<evidence type="ECO:0000256" key="5">
    <source>
        <dbReference type="ARBA" id="ARBA00022723"/>
    </source>
</evidence>
<protein>
    <recommendedName>
        <fullName evidence="13">Aminopeptidase</fullName>
    </recommendedName>
</protein>
<reference evidence="11 12" key="1">
    <citation type="journal article" date="2015" name="Genome Biol.">
        <title>Comparative genomics of Steinernema reveals deeply conserved gene regulatory networks.</title>
        <authorList>
            <person name="Dillman A.R."/>
            <person name="Macchietto M."/>
            <person name="Porter C.F."/>
            <person name="Rogers A."/>
            <person name="Williams B."/>
            <person name="Antoshechkin I."/>
            <person name="Lee M.M."/>
            <person name="Goodwin Z."/>
            <person name="Lu X."/>
            <person name="Lewis E.E."/>
            <person name="Goodrich-Blair H."/>
            <person name="Stock S.P."/>
            <person name="Adams B.J."/>
            <person name="Sternberg P.W."/>
            <person name="Mortazavi A."/>
        </authorList>
    </citation>
    <scope>NUCLEOTIDE SEQUENCE [LARGE SCALE GENOMIC DNA]</scope>
    <source>
        <strain evidence="11 12">ALL</strain>
    </source>
</reference>
<comment type="similarity">
    <text evidence="2">Belongs to the peptidase M1 family.</text>
</comment>
<dbReference type="Gene3D" id="2.60.40.1910">
    <property type="match status" value="2"/>
</dbReference>
<evidence type="ECO:0000259" key="9">
    <source>
        <dbReference type="Pfam" id="PF01433"/>
    </source>
</evidence>
<feature type="domain" description="Aminopeptidase N-like N-terminal" evidence="10">
    <location>
        <begin position="13"/>
        <end position="194"/>
    </location>
</feature>
<dbReference type="GO" id="GO:0016020">
    <property type="term" value="C:membrane"/>
    <property type="evidence" value="ECO:0007669"/>
    <property type="project" value="TreeGrafter"/>
</dbReference>
<evidence type="ECO:0000256" key="3">
    <source>
        <dbReference type="ARBA" id="ARBA00022438"/>
    </source>
</evidence>
<dbReference type="GO" id="GO:0070006">
    <property type="term" value="F:metalloaminopeptidase activity"/>
    <property type="evidence" value="ECO:0007669"/>
    <property type="project" value="TreeGrafter"/>
</dbReference>
<dbReference type="Pfam" id="PF01433">
    <property type="entry name" value="Peptidase_M1"/>
    <property type="match status" value="2"/>
</dbReference>
<evidence type="ECO:0000256" key="8">
    <source>
        <dbReference type="ARBA" id="ARBA00023049"/>
    </source>
</evidence>
<keyword evidence="7" id="KW-0862">Zinc</keyword>
<keyword evidence="5" id="KW-0479">Metal-binding</keyword>
<dbReference type="InterPro" id="IPR014782">
    <property type="entry name" value="Peptidase_M1_dom"/>
</dbReference>
<organism evidence="11 12">
    <name type="scientific">Steinernema carpocapsae</name>
    <name type="common">Entomopathogenic nematode</name>
    <dbReference type="NCBI Taxonomy" id="34508"/>
    <lineage>
        <taxon>Eukaryota</taxon>
        <taxon>Metazoa</taxon>
        <taxon>Ecdysozoa</taxon>
        <taxon>Nematoda</taxon>
        <taxon>Chromadorea</taxon>
        <taxon>Rhabditida</taxon>
        <taxon>Tylenchina</taxon>
        <taxon>Panagrolaimomorpha</taxon>
        <taxon>Strongyloidoidea</taxon>
        <taxon>Steinernematidae</taxon>
        <taxon>Steinernema</taxon>
    </lineage>
</organism>
<dbReference type="GO" id="GO:0042277">
    <property type="term" value="F:peptide binding"/>
    <property type="evidence" value="ECO:0007669"/>
    <property type="project" value="TreeGrafter"/>
</dbReference>
<evidence type="ECO:0000259" key="10">
    <source>
        <dbReference type="Pfam" id="PF17900"/>
    </source>
</evidence>
<comment type="caution">
    <text evidence="11">The sequence shown here is derived from an EMBL/GenBank/DDBJ whole genome shotgun (WGS) entry which is preliminary data.</text>
</comment>
<dbReference type="GO" id="GO:0006508">
    <property type="term" value="P:proteolysis"/>
    <property type="evidence" value="ECO:0007669"/>
    <property type="project" value="UniProtKB-KW"/>
</dbReference>
<dbReference type="PANTHER" id="PTHR11533:SF174">
    <property type="entry name" value="PUROMYCIN-SENSITIVE AMINOPEPTIDASE-RELATED"/>
    <property type="match status" value="1"/>
</dbReference>
<evidence type="ECO:0000256" key="4">
    <source>
        <dbReference type="ARBA" id="ARBA00022670"/>
    </source>
</evidence>
<dbReference type="SUPFAM" id="SSF55486">
    <property type="entry name" value="Metalloproteases ('zincins'), catalytic domain"/>
    <property type="match status" value="2"/>
</dbReference>
<dbReference type="Gene3D" id="1.25.50.20">
    <property type="match status" value="1"/>
</dbReference>
<evidence type="ECO:0000256" key="2">
    <source>
        <dbReference type="ARBA" id="ARBA00010136"/>
    </source>
</evidence>
<reference evidence="11 12" key="2">
    <citation type="journal article" date="2019" name="G3 (Bethesda)">
        <title>Hybrid Assembly of the Genome of the Entomopathogenic Nematode Steinernema carpocapsae Identifies the X-Chromosome.</title>
        <authorList>
            <person name="Serra L."/>
            <person name="Macchietto M."/>
            <person name="Macias-Munoz A."/>
            <person name="McGill C.J."/>
            <person name="Rodriguez I.M."/>
            <person name="Rodriguez B."/>
            <person name="Murad R."/>
            <person name="Mortazavi A."/>
        </authorList>
    </citation>
    <scope>NUCLEOTIDE SEQUENCE [LARGE SCALE GENOMIC DNA]</scope>
    <source>
        <strain evidence="11 12">ALL</strain>
    </source>
</reference>
<gene>
    <name evidence="11" type="ORF">L596_022688</name>
</gene>
<proteinExistence type="inferred from homology"/>
<dbReference type="STRING" id="34508.A0A4U5MMD7"/>
<dbReference type="SUPFAM" id="SSF63737">
    <property type="entry name" value="Leukotriene A4 hydrolase N-terminal domain"/>
    <property type="match status" value="2"/>
</dbReference>
<accession>A0A4U5MMD7</accession>
<keyword evidence="8" id="KW-0482">Metalloprotease</keyword>